<accession>A0A7S9WQU4</accession>
<protein>
    <recommendedName>
        <fullName evidence="4">Lipoprotein</fullName>
    </recommendedName>
</protein>
<dbReference type="EMBL" id="CP060707">
    <property type="protein sequence ID" value="QPH89825.1"/>
    <property type="molecule type" value="Genomic_DNA"/>
</dbReference>
<proteinExistence type="predicted"/>
<feature type="signal peptide" evidence="1">
    <location>
        <begin position="1"/>
        <end position="22"/>
    </location>
</feature>
<gene>
    <name evidence="2" type="ORF">CVT00_09305</name>
</gene>
<dbReference type="AlphaFoldDB" id="A0A7S9WQU4"/>
<dbReference type="PROSITE" id="PS51257">
    <property type="entry name" value="PROKAR_LIPOPROTEIN"/>
    <property type="match status" value="1"/>
</dbReference>
<organism evidence="2 3">
    <name type="scientific">Campylobacter concisus</name>
    <dbReference type="NCBI Taxonomy" id="199"/>
    <lineage>
        <taxon>Bacteria</taxon>
        <taxon>Pseudomonadati</taxon>
        <taxon>Campylobacterota</taxon>
        <taxon>Epsilonproteobacteria</taxon>
        <taxon>Campylobacterales</taxon>
        <taxon>Campylobacteraceae</taxon>
        <taxon>Campylobacter</taxon>
    </lineage>
</organism>
<sequence>MKILNLAFTATCVALLLGCATAQKELQKPESSANQKSYLVSNLPQNIEYDGQIYHQKYQNEFTVEYYLEDEGGYGWSKLISVTYAPGIKNIDDFITAIKKTTDPKKGKFKIEKIGSDSSYREEIYYPEPNNPKFNSYEITLDVTKTSECGLVGVSFARNFKTLDDLEKTLKAEKFNEKFLANRPVIECK</sequence>
<evidence type="ECO:0008006" key="4">
    <source>
        <dbReference type="Google" id="ProtNLM"/>
    </source>
</evidence>
<evidence type="ECO:0000313" key="3">
    <source>
        <dbReference type="Proteomes" id="UP000594508"/>
    </source>
</evidence>
<dbReference type="RefSeq" id="WP_103557799.1">
    <property type="nucleotide sequence ID" value="NZ_CP060707.1"/>
</dbReference>
<name>A0A7S9WQU4_9BACT</name>
<dbReference type="Proteomes" id="UP000594508">
    <property type="component" value="Chromosome"/>
</dbReference>
<evidence type="ECO:0000313" key="2">
    <source>
        <dbReference type="EMBL" id="QPH89825.1"/>
    </source>
</evidence>
<evidence type="ECO:0000256" key="1">
    <source>
        <dbReference type="SAM" id="SignalP"/>
    </source>
</evidence>
<reference evidence="2 3" key="1">
    <citation type="journal article" date="2018" name="Emerg. Microbes Infect.">
        <title>Genomic analysis of oral Campylobacter concisus strains identified a potential bacterial molecular marker associated with active Crohn's disease.</title>
        <authorList>
            <person name="Liu F."/>
            <person name="Ma R."/>
            <person name="Tay C.Y.A."/>
            <person name="Octavia S."/>
            <person name="Lan R."/>
            <person name="Chung H.K.L."/>
            <person name="Riordan S.M."/>
            <person name="Grimm M.C."/>
            <person name="Leong R.W."/>
            <person name="Tanaka M.M."/>
            <person name="Connor S."/>
            <person name="Zhang L."/>
        </authorList>
    </citation>
    <scope>NUCLEOTIDE SEQUENCE [LARGE SCALE GENOMIC DNA]</scope>
    <source>
        <strain evidence="2 3">P1CDO2</strain>
    </source>
</reference>
<feature type="chain" id="PRO_5032568319" description="Lipoprotein" evidence="1">
    <location>
        <begin position="23"/>
        <end position="189"/>
    </location>
</feature>
<keyword evidence="1" id="KW-0732">Signal</keyword>